<dbReference type="EMBL" id="QSQN01000002">
    <property type="protein sequence ID" value="RGK42681.1"/>
    <property type="molecule type" value="Genomic_DNA"/>
</dbReference>
<dbReference type="RefSeq" id="WP_117687547.1">
    <property type="nucleotide sequence ID" value="NZ_QSQN01000002.1"/>
</dbReference>
<evidence type="ECO:0000313" key="1">
    <source>
        <dbReference type="EMBL" id="RGK42681.1"/>
    </source>
</evidence>
<dbReference type="AlphaFoldDB" id="A0A3E4LYX9"/>
<gene>
    <name evidence="1" type="ORF">DXD17_00970</name>
</gene>
<reference evidence="1 2" key="1">
    <citation type="submission" date="2018-08" db="EMBL/GenBank/DDBJ databases">
        <title>A genome reference for cultivated species of the human gut microbiota.</title>
        <authorList>
            <person name="Zou Y."/>
            <person name="Xue W."/>
            <person name="Luo G."/>
        </authorList>
    </citation>
    <scope>NUCLEOTIDE SEQUENCE [LARGE SCALE GENOMIC DNA]</scope>
    <source>
        <strain evidence="1 2">TF11-7</strain>
    </source>
</reference>
<dbReference type="Proteomes" id="UP000260793">
    <property type="component" value="Unassembled WGS sequence"/>
</dbReference>
<protein>
    <submittedName>
        <fullName evidence="1">Uncharacterized protein</fullName>
    </submittedName>
</protein>
<proteinExistence type="predicted"/>
<accession>A0A3E4LYX9</accession>
<comment type="caution">
    <text evidence="1">The sequence shown here is derived from an EMBL/GenBank/DDBJ whole genome shotgun (WGS) entry which is preliminary data.</text>
</comment>
<evidence type="ECO:0000313" key="2">
    <source>
        <dbReference type="Proteomes" id="UP000260793"/>
    </source>
</evidence>
<name>A0A3E4LYX9_9FIRM</name>
<sequence length="67" mass="8037">MRGSPVNDEKLLLEMSETDVTIFPEGVFYLYEDNEKIKSQRRKLRNSSSDFTGEIRYTETNRSWEWL</sequence>
<organism evidence="1 2">
    <name type="scientific">[Ruminococcus] lactaris</name>
    <dbReference type="NCBI Taxonomy" id="46228"/>
    <lineage>
        <taxon>Bacteria</taxon>
        <taxon>Bacillati</taxon>
        <taxon>Bacillota</taxon>
        <taxon>Clostridia</taxon>
        <taxon>Lachnospirales</taxon>
        <taxon>Lachnospiraceae</taxon>
        <taxon>Mediterraneibacter</taxon>
    </lineage>
</organism>